<dbReference type="PANTHER" id="PTHR33710:SF64">
    <property type="entry name" value="ENDONUCLEASE_EXONUCLEASE_PHOSPHATASE DOMAIN-CONTAINING PROTEIN"/>
    <property type="match status" value="1"/>
</dbReference>
<evidence type="ECO:0000313" key="1">
    <source>
        <dbReference type="EMBL" id="KAK2651093.1"/>
    </source>
</evidence>
<dbReference type="Proteomes" id="UP001280121">
    <property type="component" value="Unassembled WGS sequence"/>
</dbReference>
<proteinExistence type="predicted"/>
<accession>A0AAD9X1V0</accession>
<evidence type="ECO:0000313" key="2">
    <source>
        <dbReference type="Proteomes" id="UP001280121"/>
    </source>
</evidence>
<evidence type="ECO:0008006" key="3">
    <source>
        <dbReference type="Google" id="ProtNLM"/>
    </source>
</evidence>
<reference evidence="1" key="1">
    <citation type="journal article" date="2023" name="Plant J.">
        <title>Genome sequences and population genomics provide insights into the demographic history, inbreeding, and mutation load of two 'living fossil' tree species of Dipteronia.</title>
        <authorList>
            <person name="Feng Y."/>
            <person name="Comes H.P."/>
            <person name="Chen J."/>
            <person name="Zhu S."/>
            <person name="Lu R."/>
            <person name="Zhang X."/>
            <person name="Li P."/>
            <person name="Qiu J."/>
            <person name="Olsen K.M."/>
            <person name="Qiu Y."/>
        </authorList>
    </citation>
    <scope>NUCLEOTIDE SEQUENCE</scope>
    <source>
        <strain evidence="1">KIB01</strain>
    </source>
</reference>
<sequence length="381" mass="44015">MGSFSTEYEKEDEEVCSELVKKRRGRKLTSSTRNHGMSTRNMKWKKGQVHSIQQAKKSHNNSWNLDVEIAKVVKSLGGSVLNKGLATDAEGASGGLLSLWNDQFFEGFACISNKNSIILAGRLISINKMVVMCNVCTTGMESERKILWDFIVNNQVFFQYLWVLGGDFNDVLLQSKRIGEGCCQSSIRNFNAFIREAKVVDIPLLGMSFTWSNFKEKAKWARLDRFLLSLEFLLWFPNLLQKGFRRSVSDHNAIDIVFWREFEGIETEVVNDGWSKNLRAAWLFTVLELWKGIHKEEQNWKQKSRVKWLKDGDRNSKFFNFLANDRKQKNFISDITFDGVVCSEPQDLRRGIVDFFKCHFEKMSWNRPSIEDINLTKLGVG</sequence>
<dbReference type="Gene3D" id="3.60.10.10">
    <property type="entry name" value="Endonuclease/exonuclease/phosphatase"/>
    <property type="match status" value="1"/>
</dbReference>
<dbReference type="AlphaFoldDB" id="A0AAD9X1V0"/>
<organism evidence="1 2">
    <name type="scientific">Dipteronia dyeriana</name>
    <dbReference type="NCBI Taxonomy" id="168575"/>
    <lineage>
        <taxon>Eukaryota</taxon>
        <taxon>Viridiplantae</taxon>
        <taxon>Streptophyta</taxon>
        <taxon>Embryophyta</taxon>
        <taxon>Tracheophyta</taxon>
        <taxon>Spermatophyta</taxon>
        <taxon>Magnoliopsida</taxon>
        <taxon>eudicotyledons</taxon>
        <taxon>Gunneridae</taxon>
        <taxon>Pentapetalae</taxon>
        <taxon>rosids</taxon>
        <taxon>malvids</taxon>
        <taxon>Sapindales</taxon>
        <taxon>Sapindaceae</taxon>
        <taxon>Hippocastanoideae</taxon>
        <taxon>Acereae</taxon>
        <taxon>Dipteronia</taxon>
    </lineage>
</organism>
<gene>
    <name evidence="1" type="ORF">Ddye_018582</name>
</gene>
<dbReference type="InterPro" id="IPR036691">
    <property type="entry name" value="Endo/exonu/phosph_ase_sf"/>
</dbReference>
<keyword evidence="2" id="KW-1185">Reference proteome</keyword>
<protein>
    <recommendedName>
        <fullName evidence="3">Endonuclease/exonuclease/phosphatase domain-containing protein</fullName>
    </recommendedName>
</protein>
<comment type="caution">
    <text evidence="1">The sequence shown here is derived from an EMBL/GenBank/DDBJ whole genome shotgun (WGS) entry which is preliminary data.</text>
</comment>
<name>A0AAD9X1V0_9ROSI</name>
<dbReference type="PANTHER" id="PTHR33710">
    <property type="entry name" value="BNAC02G09200D PROTEIN"/>
    <property type="match status" value="1"/>
</dbReference>
<dbReference type="SUPFAM" id="SSF56219">
    <property type="entry name" value="DNase I-like"/>
    <property type="match status" value="1"/>
</dbReference>
<dbReference type="EMBL" id="JANJYI010000005">
    <property type="protein sequence ID" value="KAK2651093.1"/>
    <property type="molecule type" value="Genomic_DNA"/>
</dbReference>